<evidence type="ECO:0000313" key="2">
    <source>
        <dbReference type="Proteomes" id="UP000298061"/>
    </source>
</evidence>
<dbReference type="STRING" id="135208.A0A4Z0A9V8"/>
<evidence type="ECO:0000313" key="1">
    <source>
        <dbReference type="EMBL" id="TFY82719.1"/>
    </source>
</evidence>
<comment type="caution">
    <text evidence="1">The sequence shown here is derived from an EMBL/GenBank/DDBJ whole genome shotgun (WGS) entry which is preliminary data.</text>
</comment>
<name>A0A4Z0A9V8_9AGAM</name>
<keyword evidence="2" id="KW-1185">Reference proteome</keyword>
<dbReference type="Proteomes" id="UP000298061">
    <property type="component" value="Unassembled WGS sequence"/>
</dbReference>
<dbReference type="AlphaFoldDB" id="A0A4Z0A9V8"/>
<gene>
    <name evidence="1" type="ORF">EWM64_g1298</name>
</gene>
<dbReference type="EMBL" id="SFCI01000084">
    <property type="protein sequence ID" value="TFY82719.1"/>
    <property type="molecule type" value="Genomic_DNA"/>
</dbReference>
<evidence type="ECO:0008006" key="3">
    <source>
        <dbReference type="Google" id="ProtNLM"/>
    </source>
</evidence>
<reference evidence="1 2" key="1">
    <citation type="submission" date="2019-02" db="EMBL/GenBank/DDBJ databases">
        <title>Genome sequencing of the rare red list fungi Hericium alpestre (H. flagellum).</title>
        <authorList>
            <person name="Buettner E."/>
            <person name="Kellner H."/>
        </authorList>
    </citation>
    <scope>NUCLEOTIDE SEQUENCE [LARGE SCALE GENOMIC DNA]</scope>
    <source>
        <strain evidence="1 2">DSM 108284</strain>
    </source>
</reference>
<protein>
    <recommendedName>
        <fullName evidence="3">FATC domain-containing protein</fullName>
    </recommendedName>
</protein>
<accession>A0A4Z0A9V8</accession>
<sequence>MGRSLTEPHFDLEQQLCLFSRDEVMTWLHGRGKPWTFDLSFRQNVAMNTDGIVKRAETLACKIEREQALANPNNPCPAQVPVVQTIINLIASATDPINLMKMTEIYHPWF</sequence>
<dbReference type="OrthoDB" id="5570127at2759"/>
<organism evidence="1 2">
    <name type="scientific">Hericium alpestre</name>
    <dbReference type="NCBI Taxonomy" id="135208"/>
    <lineage>
        <taxon>Eukaryota</taxon>
        <taxon>Fungi</taxon>
        <taxon>Dikarya</taxon>
        <taxon>Basidiomycota</taxon>
        <taxon>Agaricomycotina</taxon>
        <taxon>Agaricomycetes</taxon>
        <taxon>Russulales</taxon>
        <taxon>Hericiaceae</taxon>
        <taxon>Hericium</taxon>
    </lineage>
</organism>
<proteinExistence type="predicted"/>